<dbReference type="Proteomes" id="UP001233271">
    <property type="component" value="Chromosome 5"/>
</dbReference>
<dbReference type="KEGG" id="ccac:CcaHIS019_0506170"/>
<gene>
    <name evidence="2" type="ORF">CcaverHIS019_0506170</name>
</gene>
<dbReference type="AlphaFoldDB" id="A0AA48L6P5"/>
<dbReference type="RefSeq" id="XP_060458254.1">
    <property type="nucleotide sequence ID" value="XM_060601796.1"/>
</dbReference>
<keyword evidence="3" id="KW-1185">Reference proteome</keyword>
<dbReference type="EMBL" id="AP028216">
    <property type="protein sequence ID" value="BEI92989.1"/>
    <property type="molecule type" value="Genomic_DNA"/>
</dbReference>
<feature type="region of interest" description="Disordered" evidence="1">
    <location>
        <begin position="1"/>
        <end position="20"/>
    </location>
</feature>
<organism evidence="2 3">
    <name type="scientific">Cutaneotrichosporon cavernicola</name>
    <dbReference type="NCBI Taxonomy" id="279322"/>
    <lineage>
        <taxon>Eukaryota</taxon>
        <taxon>Fungi</taxon>
        <taxon>Dikarya</taxon>
        <taxon>Basidiomycota</taxon>
        <taxon>Agaricomycotina</taxon>
        <taxon>Tremellomycetes</taxon>
        <taxon>Trichosporonales</taxon>
        <taxon>Trichosporonaceae</taxon>
        <taxon>Cutaneotrichosporon</taxon>
    </lineage>
</organism>
<proteinExistence type="predicted"/>
<name>A0AA48L6P5_9TREE</name>
<protein>
    <submittedName>
        <fullName evidence="2">Uncharacterized protein</fullName>
    </submittedName>
</protein>
<evidence type="ECO:0000256" key="1">
    <source>
        <dbReference type="SAM" id="MobiDB-lite"/>
    </source>
</evidence>
<dbReference type="GeneID" id="85496859"/>
<evidence type="ECO:0000313" key="2">
    <source>
        <dbReference type="EMBL" id="BEI92989.1"/>
    </source>
</evidence>
<evidence type="ECO:0000313" key="3">
    <source>
        <dbReference type="Proteomes" id="UP001233271"/>
    </source>
</evidence>
<accession>A0AA48L6P5</accession>
<sequence>MSPPSTPSSSDDFVLQTPEPGSFDGSCIDNLAMPTLSHKLHDRALALAARPSGLEHLLQKKRSGPRFVAQGQVRVGPSAQ</sequence>
<reference evidence="2" key="1">
    <citation type="journal article" date="2023" name="BMC Genomics">
        <title>Chromosome-level genome assemblies of Cutaneotrichosporon spp. (Trichosporonales, Basidiomycota) reveal imbalanced evolution between nucleotide sequences and chromosome synteny.</title>
        <authorList>
            <person name="Kobayashi Y."/>
            <person name="Kayamori A."/>
            <person name="Aoki K."/>
            <person name="Shiwa Y."/>
            <person name="Matsutani M."/>
            <person name="Fujita N."/>
            <person name="Sugita T."/>
            <person name="Iwasaki W."/>
            <person name="Tanaka N."/>
            <person name="Takashima M."/>
        </authorList>
    </citation>
    <scope>NUCLEOTIDE SEQUENCE</scope>
    <source>
        <strain evidence="2">HIS019</strain>
    </source>
</reference>